<name>A0A0G3BSC4_9BURK</name>
<proteinExistence type="predicted"/>
<reference evidence="1 2" key="1">
    <citation type="submission" date="2015-05" db="EMBL/GenBank/DDBJ databases">
        <authorList>
            <person name="Tang B."/>
            <person name="Yu Y."/>
        </authorList>
    </citation>
    <scope>NUCLEOTIDE SEQUENCE [LARGE SCALE GENOMIC DNA]</scope>
    <source>
        <strain evidence="1 2">DSM 7029</strain>
    </source>
</reference>
<dbReference type="RefSeq" id="WP_157359881.1">
    <property type="nucleotide sequence ID" value="NZ_CP011371.1"/>
</dbReference>
<dbReference type="AlphaFoldDB" id="A0A0G3BSC4"/>
<evidence type="ECO:0000313" key="1">
    <source>
        <dbReference type="EMBL" id="AKJ29450.1"/>
    </source>
</evidence>
<dbReference type="EMBL" id="CP011371">
    <property type="protein sequence ID" value="AKJ29450.1"/>
    <property type="molecule type" value="Genomic_DNA"/>
</dbReference>
<protein>
    <recommendedName>
        <fullName evidence="3">YkuD domain-containing protein</fullName>
    </recommendedName>
</protein>
<dbReference type="KEGG" id="pbh:AAW51_2759"/>
<evidence type="ECO:0000313" key="2">
    <source>
        <dbReference type="Proteomes" id="UP000035352"/>
    </source>
</evidence>
<accession>A0A0G3BSC4</accession>
<sequence length="193" mass="21384">MPEMRYIVGGSDGWLRIKREPGSEIISVPEYLQVALTSSSNGRDFITLQEGPHKDKKFSVTTGNLSARKPDYTAAAHLTFSLSREVVRYALGTVKAITDSSNPVPEGLHPIQIPDHPHHGGLRYEARSAYAKTWFYLGHGDAIARHGDRYLHTGARSAGCITVDPQEWTQFYRYLILCRSGNGKTVGSVTVVR</sequence>
<keyword evidence="2" id="KW-1185">Reference proteome</keyword>
<evidence type="ECO:0008006" key="3">
    <source>
        <dbReference type="Google" id="ProtNLM"/>
    </source>
</evidence>
<dbReference type="OrthoDB" id="8772938at2"/>
<dbReference type="STRING" id="413882.AAW51_2759"/>
<gene>
    <name evidence="1" type="ORF">AAW51_2759</name>
</gene>
<dbReference type="Proteomes" id="UP000035352">
    <property type="component" value="Chromosome"/>
</dbReference>
<organism evidence="1 2">
    <name type="scientific">Caldimonas brevitalea</name>
    <dbReference type="NCBI Taxonomy" id="413882"/>
    <lineage>
        <taxon>Bacteria</taxon>
        <taxon>Pseudomonadati</taxon>
        <taxon>Pseudomonadota</taxon>
        <taxon>Betaproteobacteria</taxon>
        <taxon>Burkholderiales</taxon>
        <taxon>Sphaerotilaceae</taxon>
        <taxon>Caldimonas</taxon>
    </lineage>
</organism>